<dbReference type="Proteomes" id="UP001596395">
    <property type="component" value="Unassembled WGS sequence"/>
</dbReference>
<feature type="transmembrane region" description="Helical" evidence="1">
    <location>
        <begin position="6"/>
        <end position="25"/>
    </location>
</feature>
<dbReference type="EMBL" id="JBHSXN010000005">
    <property type="protein sequence ID" value="MFC6955248.1"/>
    <property type="molecule type" value="Genomic_DNA"/>
</dbReference>
<proteinExistence type="predicted"/>
<evidence type="ECO:0000256" key="1">
    <source>
        <dbReference type="SAM" id="Phobius"/>
    </source>
</evidence>
<accession>A0ABD5VNA7</accession>
<feature type="transmembrane region" description="Helical" evidence="1">
    <location>
        <begin position="116"/>
        <end position="140"/>
    </location>
</feature>
<dbReference type="AlphaFoldDB" id="A0ABD5VNA7"/>
<keyword evidence="1" id="KW-1133">Transmembrane helix</keyword>
<feature type="transmembrane region" description="Helical" evidence="1">
    <location>
        <begin position="37"/>
        <end position="56"/>
    </location>
</feature>
<keyword evidence="1" id="KW-0812">Transmembrane</keyword>
<reference evidence="2 3" key="1">
    <citation type="journal article" date="2019" name="Int. J. Syst. Evol. Microbiol.">
        <title>The Global Catalogue of Microorganisms (GCM) 10K type strain sequencing project: providing services to taxonomists for standard genome sequencing and annotation.</title>
        <authorList>
            <consortium name="The Broad Institute Genomics Platform"/>
            <consortium name="The Broad Institute Genome Sequencing Center for Infectious Disease"/>
            <person name="Wu L."/>
            <person name="Ma J."/>
        </authorList>
    </citation>
    <scope>NUCLEOTIDE SEQUENCE [LARGE SCALE GENOMIC DNA]</scope>
    <source>
        <strain evidence="2 3">GX26</strain>
    </source>
</reference>
<keyword evidence="3" id="KW-1185">Reference proteome</keyword>
<sequence length="143" mass="14996">MADYVLVAVAVLVPRVLLDVAGIVGDRYFDLTSVRERLLAGAFVLAFLLAGATTYYNATTGGTLATSALVGAGPALFWTSYAVNPVVRGVAAYSWQLVFDARAPFHAGDMGEAHPLFVLLVAGVFFVVGELVVLPTHILAATP</sequence>
<feature type="transmembrane region" description="Helical" evidence="1">
    <location>
        <begin position="76"/>
        <end position="95"/>
    </location>
</feature>
<protein>
    <submittedName>
        <fullName evidence="2">Uncharacterized protein</fullName>
    </submittedName>
</protein>
<evidence type="ECO:0000313" key="2">
    <source>
        <dbReference type="EMBL" id="MFC6955248.1"/>
    </source>
</evidence>
<gene>
    <name evidence="2" type="ORF">ACFQGB_20490</name>
</gene>
<comment type="caution">
    <text evidence="2">The sequence shown here is derived from an EMBL/GenBank/DDBJ whole genome shotgun (WGS) entry which is preliminary data.</text>
</comment>
<keyword evidence="1" id="KW-0472">Membrane</keyword>
<name>A0ABD5VNA7_9EURY</name>
<dbReference type="RefSeq" id="WP_336352180.1">
    <property type="nucleotide sequence ID" value="NZ_JAZAQL010000005.1"/>
</dbReference>
<evidence type="ECO:0000313" key="3">
    <source>
        <dbReference type="Proteomes" id="UP001596395"/>
    </source>
</evidence>
<organism evidence="2 3">
    <name type="scientific">Halorubellus litoreus</name>
    <dbReference type="NCBI Taxonomy" id="755308"/>
    <lineage>
        <taxon>Archaea</taxon>
        <taxon>Methanobacteriati</taxon>
        <taxon>Methanobacteriota</taxon>
        <taxon>Stenosarchaea group</taxon>
        <taxon>Halobacteria</taxon>
        <taxon>Halobacteriales</taxon>
        <taxon>Halorubellaceae</taxon>
        <taxon>Halorubellus</taxon>
    </lineage>
</organism>